<feature type="compositionally biased region" description="Basic residues" evidence="2">
    <location>
        <begin position="579"/>
        <end position="598"/>
    </location>
</feature>
<evidence type="ECO:0000313" key="3">
    <source>
        <dbReference type="EMBL" id="KAK3248289.1"/>
    </source>
</evidence>
<protein>
    <submittedName>
        <fullName evidence="3">Uncharacterized protein</fullName>
    </submittedName>
</protein>
<reference evidence="3 4" key="1">
    <citation type="journal article" date="2015" name="Genome Biol. Evol.">
        <title>Comparative Genomics of a Bacterivorous Green Alga Reveals Evolutionary Causalities and Consequences of Phago-Mixotrophic Mode of Nutrition.</title>
        <authorList>
            <person name="Burns J.A."/>
            <person name="Paasch A."/>
            <person name="Narechania A."/>
            <person name="Kim E."/>
        </authorList>
    </citation>
    <scope>NUCLEOTIDE SEQUENCE [LARGE SCALE GENOMIC DNA]</scope>
    <source>
        <strain evidence="3 4">PLY_AMNH</strain>
    </source>
</reference>
<dbReference type="AlphaFoldDB" id="A0AAE0F1Q2"/>
<proteinExistence type="predicted"/>
<feature type="repeat" description="ANK" evidence="1">
    <location>
        <begin position="15"/>
        <end position="39"/>
    </location>
</feature>
<evidence type="ECO:0000256" key="2">
    <source>
        <dbReference type="SAM" id="MobiDB-lite"/>
    </source>
</evidence>
<feature type="region of interest" description="Disordered" evidence="2">
    <location>
        <begin position="307"/>
        <end position="622"/>
    </location>
</feature>
<comment type="caution">
    <text evidence="3">The sequence shown here is derived from an EMBL/GenBank/DDBJ whole genome shotgun (WGS) entry which is preliminary data.</text>
</comment>
<organism evidence="3 4">
    <name type="scientific">Cymbomonas tetramitiformis</name>
    <dbReference type="NCBI Taxonomy" id="36881"/>
    <lineage>
        <taxon>Eukaryota</taxon>
        <taxon>Viridiplantae</taxon>
        <taxon>Chlorophyta</taxon>
        <taxon>Pyramimonadophyceae</taxon>
        <taxon>Pyramimonadales</taxon>
        <taxon>Pyramimonadaceae</taxon>
        <taxon>Cymbomonas</taxon>
    </lineage>
</organism>
<feature type="compositionally biased region" description="Basic and acidic residues" evidence="2">
    <location>
        <begin position="331"/>
        <end position="350"/>
    </location>
</feature>
<feature type="region of interest" description="Disordered" evidence="2">
    <location>
        <begin position="246"/>
        <end position="269"/>
    </location>
</feature>
<keyword evidence="4" id="KW-1185">Reference proteome</keyword>
<dbReference type="PROSITE" id="PS50297">
    <property type="entry name" value="ANK_REP_REGION"/>
    <property type="match status" value="1"/>
</dbReference>
<name>A0AAE0F1Q2_9CHLO</name>
<dbReference type="Gene3D" id="1.25.40.20">
    <property type="entry name" value="Ankyrin repeat-containing domain"/>
    <property type="match status" value="1"/>
</dbReference>
<feature type="compositionally biased region" description="Basic and acidic residues" evidence="2">
    <location>
        <begin position="462"/>
        <end position="478"/>
    </location>
</feature>
<gene>
    <name evidence="3" type="ORF">CYMTET_42241</name>
</gene>
<keyword evidence="1" id="KW-0040">ANK repeat</keyword>
<feature type="compositionally biased region" description="Basic and acidic residues" evidence="2">
    <location>
        <begin position="501"/>
        <end position="512"/>
    </location>
</feature>
<dbReference type="InterPro" id="IPR002110">
    <property type="entry name" value="Ankyrin_rpt"/>
</dbReference>
<dbReference type="Proteomes" id="UP001190700">
    <property type="component" value="Unassembled WGS sequence"/>
</dbReference>
<evidence type="ECO:0000313" key="4">
    <source>
        <dbReference type="Proteomes" id="UP001190700"/>
    </source>
</evidence>
<dbReference type="EMBL" id="LGRX02028244">
    <property type="protein sequence ID" value="KAK3248289.1"/>
    <property type="molecule type" value="Genomic_DNA"/>
</dbReference>
<feature type="compositionally biased region" description="Basic and acidic residues" evidence="2">
    <location>
        <begin position="422"/>
        <end position="433"/>
    </location>
</feature>
<dbReference type="InterPro" id="IPR036770">
    <property type="entry name" value="Ankyrin_rpt-contain_sf"/>
</dbReference>
<accession>A0AAE0F1Q2</accession>
<dbReference type="SUPFAM" id="SSF48403">
    <property type="entry name" value="Ankyrin repeat"/>
    <property type="match status" value="1"/>
</dbReference>
<evidence type="ECO:0000256" key="1">
    <source>
        <dbReference type="PROSITE-ProRule" id="PRU00023"/>
    </source>
</evidence>
<sequence length="622" mass="65961">MLWGAGVYLKFAGKDGRTPAHEAAFAGHVEVLRILQGAGLYGAFHHKGLATWEVVGLVVKPATGGFHRCRYVELPEMASEVGRATVFVSHTWGARLEDEVVAIAHADLDFESLVRDTDALLLMCTLSCVWRLKDLAAAQHNHKPVALLDGGADPEVCRDEGLTPVRFATELLRQKAAAEPTTTVTGIADLLRWVDEAPYGKTQCLRTVLSCKTGKRNWLLPVEGWGATADLEDFFVTNVPADAETLRPAGDEVGGATPVERAPGATGETHRSNNFCVRVSAAGELWYHCLAGTCLGRRRLQPPRAVDEDAELAGAPAVAQQERAGKWRQINADRSKPDVAETGSHAERDAVSSGAVGQATLMSAADDSPPPGQPAAGRAGVTGLEQQRTTGKRRRNPPGGDVLVAGEDERGVDVQRMLGGDTGERRAAGRDVDELNVTKGQASGPSVDEQRPAGGGVDELNTAERHAAGARTGERRPADGGVDELDTAGQHAAGARTGGRRLADGDMGEQRLAEGGVDELDTTGRLAAGVKVDEQRPAGEGVNELDVTGRHAAGARADELRPTGGGVNEVDMASYQPRGGKRQKRQRLLKTERKRRKRDKVETGHTSAAATIATPPPSLDPQ</sequence>
<dbReference type="Pfam" id="PF00023">
    <property type="entry name" value="Ank"/>
    <property type="match status" value="1"/>
</dbReference>
<dbReference type="PROSITE" id="PS50088">
    <property type="entry name" value="ANK_REPEAT"/>
    <property type="match status" value="1"/>
</dbReference>